<dbReference type="SUPFAM" id="SSF88659">
    <property type="entry name" value="Sigma3 and sigma4 domains of RNA polymerase sigma factors"/>
    <property type="match status" value="1"/>
</dbReference>
<sequence length="167" mass="19138">MPQSPPLDEQLYRQLRQLANTLMVKERAGHTLSPTDLVHNAYLKLSAYEGQFEDKKHYYRTLAQQMRRLLIDYGRYKGAAKKHGAVQALYYTDSLGVSTEPMDMQVLMKAVDALADMDSRSHDITQLVYFAAVPIKEVADIMDLSVATVERDLKFGRAFIIDFIYEQ</sequence>
<dbReference type="InterPro" id="IPR013324">
    <property type="entry name" value="RNA_pol_sigma_r3/r4-like"/>
</dbReference>
<dbReference type="NCBIfam" id="TIGR02999">
    <property type="entry name" value="Sig-70_X6"/>
    <property type="match status" value="1"/>
</dbReference>
<organism evidence="2 3">
    <name type="scientific">Marinicella pacifica</name>
    <dbReference type="NCBI Taxonomy" id="1171543"/>
    <lineage>
        <taxon>Bacteria</taxon>
        <taxon>Pseudomonadati</taxon>
        <taxon>Pseudomonadota</taxon>
        <taxon>Gammaproteobacteria</taxon>
        <taxon>Lysobacterales</taxon>
        <taxon>Marinicellaceae</taxon>
        <taxon>Marinicella</taxon>
    </lineage>
</organism>
<dbReference type="Proteomes" id="UP000605253">
    <property type="component" value="Unassembled WGS sequence"/>
</dbReference>
<dbReference type="RefSeq" id="WP_188363788.1">
    <property type="nucleotide sequence ID" value="NZ_BAABJF010000011.1"/>
</dbReference>
<protein>
    <submittedName>
        <fullName evidence="2">DNA-directed RNA polymerase sigma-70 factor</fullName>
    </submittedName>
</protein>
<dbReference type="InterPro" id="IPR011517">
    <property type="entry name" value="RNA_pol_sigma70_ECF-like"/>
</dbReference>
<reference evidence="2" key="1">
    <citation type="journal article" date="2014" name="Int. J. Syst. Evol. Microbiol.">
        <title>Complete genome sequence of Corynebacterium casei LMG S-19264T (=DSM 44701T), isolated from a smear-ripened cheese.</title>
        <authorList>
            <consortium name="US DOE Joint Genome Institute (JGI-PGF)"/>
            <person name="Walter F."/>
            <person name="Albersmeier A."/>
            <person name="Kalinowski J."/>
            <person name="Ruckert C."/>
        </authorList>
    </citation>
    <scope>NUCLEOTIDE SEQUENCE</scope>
    <source>
        <strain evidence="2">CGMCC 1.12181</strain>
    </source>
</reference>
<keyword evidence="2" id="KW-0240">DNA-directed RNA polymerase</keyword>
<feature type="domain" description="RNA polymerase sigma-70 ECF-like HTH" evidence="1">
    <location>
        <begin position="9"/>
        <end position="159"/>
    </location>
</feature>
<dbReference type="GO" id="GO:0003700">
    <property type="term" value="F:DNA-binding transcription factor activity"/>
    <property type="evidence" value="ECO:0007669"/>
    <property type="project" value="InterPro"/>
</dbReference>
<reference evidence="2" key="2">
    <citation type="submission" date="2020-09" db="EMBL/GenBank/DDBJ databases">
        <authorList>
            <person name="Sun Q."/>
            <person name="Zhou Y."/>
        </authorList>
    </citation>
    <scope>NUCLEOTIDE SEQUENCE</scope>
    <source>
        <strain evidence="2">CGMCC 1.12181</strain>
    </source>
</reference>
<dbReference type="GO" id="GO:0000428">
    <property type="term" value="C:DNA-directed RNA polymerase complex"/>
    <property type="evidence" value="ECO:0007669"/>
    <property type="project" value="UniProtKB-KW"/>
</dbReference>
<keyword evidence="3" id="KW-1185">Reference proteome</keyword>
<keyword evidence="2" id="KW-0804">Transcription</keyword>
<dbReference type="Pfam" id="PF07638">
    <property type="entry name" value="Sigma70_ECF"/>
    <property type="match status" value="1"/>
</dbReference>
<dbReference type="InterPro" id="IPR036388">
    <property type="entry name" value="WH-like_DNA-bd_sf"/>
</dbReference>
<dbReference type="EMBL" id="BMEO01000001">
    <property type="protein sequence ID" value="GGF84537.1"/>
    <property type="molecule type" value="Genomic_DNA"/>
</dbReference>
<dbReference type="InterPro" id="IPR014284">
    <property type="entry name" value="RNA_pol_sigma-70_dom"/>
</dbReference>
<dbReference type="InterPro" id="IPR053812">
    <property type="entry name" value="HTH_Sigma70_ECF-like"/>
</dbReference>
<proteinExistence type="predicted"/>
<evidence type="ECO:0000259" key="1">
    <source>
        <dbReference type="Pfam" id="PF07638"/>
    </source>
</evidence>
<name>A0A917CDS5_9GAMM</name>
<evidence type="ECO:0000313" key="2">
    <source>
        <dbReference type="EMBL" id="GGF84537.1"/>
    </source>
</evidence>
<accession>A0A917CDS5</accession>
<evidence type="ECO:0000313" key="3">
    <source>
        <dbReference type="Proteomes" id="UP000605253"/>
    </source>
</evidence>
<dbReference type="Gene3D" id="1.10.10.10">
    <property type="entry name" value="Winged helix-like DNA-binding domain superfamily/Winged helix DNA-binding domain"/>
    <property type="match status" value="1"/>
</dbReference>
<comment type="caution">
    <text evidence="2">The sequence shown here is derived from an EMBL/GenBank/DDBJ whole genome shotgun (WGS) entry which is preliminary data.</text>
</comment>
<dbReference type="AlphaFoldDB" id="A0A917CDS5"/>
<dbReference type="GO" id="GO:0006352">
    <property type="term" value="P:DNA-templated transcription initiation"/>
    <property type="evidence" value="ECO:0007669"/>
    <property type="project" value="InterPro"/>
</dbReference>
<dbReference type="NCBIfam" id="TIGR02937">
    <property type="entry name" value="sigma70-ECF"/>
    <property type="match status" value="1"/>
</dbReference>
<gene>
    <name evidence="2" type="ORF">GCM10011365_01870</name>
</gene>